<dbReference type="EMBL" id="BPLR01020325">
    <property type="protein sequence ID" value="GIX77425.1"/>
    <property type="molecule type" value="Genomic_DNA"/>
</dbReference>
<keyword evidence="4" id="KW-1185">Reference proteome</keyword>
<comment type="caution">
    <text evidence="3">The sequence shown here is derived from an EMBL/GenBank/DDBJ whole genome shotgun (WGS) entry which is preliminary data.</text>
</comment>
<dbReference type="Proteomes" id="UP001054945">
    <property type="component" value="Unassembled WGS sequence"/>
</dbReference>
<gene>
    <name evidence="3" type="primary">AVEN_138297_1</name>
    <name evidence="3" type="ORF">CEXT_650381</name>
</gene>
<sequence length="170" mass="19346">MEPNTKYGSHIRGTVTPRGVKIGVKKVTNVRKGGILIETVNDADLDKLISELDSNPEIKNKFDIGKPLQRNPQIICYGVSPETTEDTITNCTAPLTRQAKDIKILHNFKGARGRNWIFESTPEVFKLLSKTTKINIGWERNSYKEYIRPRQCFKCCKFGHPAKHCKETKD</sequence>
<name>A0AAV4MY75_CAEEX</name>
<dbReference type="InterPro" id="IPR001878">
    <property type="entry name" value="Znf_CCHC"/>
</dbReference>
<organism evidence="3 4">
    <name type="scientific">Caerostris extrusa</name>
    <name type="common">Bark spider</name>
    <name type="synonym">Caerostris bankana</name>
    <dbReference type="NCBI Taxonomy" id="172846"/>
    <lineage>
        <taxon>Eukaryota</taxon>
        <taxon>Metazoa</taxon>
        <taxon>Ecdysozoa</taxon>
        <taxon>Arthropoda</taxon>
        <taxon>Chelicerata</taxon>
        <taxon>Arachnida</taxon>
        <taxon>Araneae</taxon>
        <taxon>Araneomorphae</taxon>
        <taxon>Entelegynae</taxon>
        <taxon>Araneoidea</taxon>
        <taxon>Araneidae</taxon>
        <taxon>Caerostris</taxon>
    </lineage>
</organism>
<reference evidence="3 4" key="1">
    <citation type="submission" date="2021-06" db="EMBL/GenBank/DDBJ databases">
        <title>Caerostris extrusa draft genome.</title>
        <authorList>
            <person name="Kono N."/>
            <person name="Arakawa K."/>
        </authorList>
    </citation>
    <scope>NUCLEOTIDE SEQUENCE [LARGE SCALE GENOMIC DNA]</scope>
</reference>
<proteinExistence type="predicted"/>
<dbReference type="GO" id="GO:0008270">
    <property type="term" value="F:zinc ion binding"/>
    <property type="evidence" value="ECO:0007669"/>
    <property type="project" value="UniProtKB-KW"/>
</dbReference>
<evidence type="ECO:0000256" key="1">
    <source>
        <dbReference type="PROSITE-ProRule" id="PRU00047"/>
    </source>
</evidence>
<keyword evidence="1" id="KW-0862">Zinc</keyword>
<evidence type="ECO:0000259" key="2">
    <source>
        <dbReference type="PROSITE" id="PS50158"/>
    </source>
</evidence>
<dbReference type="PROSITE" id="PS50158">
    <property type="entry name" value="ZF_CCHC"/>
    <property type="match status" value="1"/>
</dbReference>
<dbReference type="GO" id="GO:0003676">
    <property type="term" value="F:nucleic acid binding"/>
    <property type="evidence" value="ECO:0007669"/>
    <property type="project" value="InterPro"/>
</dbReference>
<evidence type="ECO:0000313" key="3">
    <source>
        <dbReference type="EMBL" id="GIX77425.1"/>
    </source>
</evidence>
<protein>
    <submittedName>
        <fullName evidence="3">CCHC-type domain-containing protein</fullName>
    </submittedName>
</protein>
<keyword evidence="1" id="KW-0863">Zinc-finger</keyword>
<feature type="domain" description="CCHC-type" evidence="2">
    <location>
        <begin position="152"/>
        <end position="167"/>
    </location>
</feature>
<evidence type="ECO:0000313" key="4">
    <source>
        <dbReference type="Proteomes" id="UP001054945"/>
    </source>
</evidence>
<keyword evidence="1" id="KW-0479">Metal-binding</keyword>
<dbReference type="AlphaFoldDB" id="A0AAV4MY75"/>
<accession>A0AAV4MY75</accession>